<feature type="domain" description="DUF4283" evidence="2">
    <location>
        <begin position="19"/>
        <end position="77"/>
    </location>
</feature>
<sequence length="137" mass="15448">MVTESPGKEGDDDFNLSDRNIKNSTKPSLPFQLMDIENGYYLAKFQDKRDFEKVISQGPWVIYGQYLTVQPWTINFNMFMVSESSRVSLSNSMNSMVKLIVSQLATKYGENGSKEAKNSLANSCSHRVEVIGYSKGI</sequence>
<dbReference type="Proteomes" id="UP000593576">
    <property type="component" value="Unassembled WGS sequence"/>
</dbReference>
<protein>
    <recommendedName>
        <fullName evidence="2">DUF4283 domain-containing protein</fullName>
    </recommendedName>
</protein>
<dbReference type="PANTHER" id="PTHR31286">
    <property type="entry name" value="GLYCINE-RICH CELL WALL STRUCTURAL PROTEIN 1.8-LIKE"/>
    <property type="match status" value="1"/>
</dbReference>
<evidence type="ECO:0000256" key="1">
    <source>
        <dbReference type="SAM" id="MobiDB-lite"/>
    </source>
</evidence>
<evidence type="ECO:0000313" key="3">
    <source>
        <dbReference type="EMBL" id="MBA0870834.1"/>
    </source>
</evidence>
<dbReference type="AlphaFoldDB" id="A0A7J9MIR5"/>
<evidence type="ECO:0000313" key="4">
    <source>
        <dbReference type="Proteomes" id="UP000593576"/>
    </source>
</evidence>
<gene>
    <name evidence="3" type="ORF">Goshw_017775</name>
</gene>
<organism evidence="3 4">
    <name type="scientific">Gossypium schwendimanii</name>
    <name type="common">Cotton</name>
    <dbReference type="NCBI Taxonomy" id="34291"/>
    <lineage>
        <taxon>Eukaryota</taxon>
        <taxon>Viridiplantae</taxon>
        <taxon>Streptophyta</taxon>
        <taxon>Embryophyta</taxon>
        <taxon>Tracheophyta</taxon>
        <taxon>Spermatophyta</taxon>
        <taxon>Magnoliopsida</taxon>
        <taxon>eudicotyledons</taxon>
        <taxon>Gunneridae</taxon>
        <taxon>Pentapetalae</taxon>
        <taxon>rosids</taxon>
        <taxon>malvids</taxon>
        <taxon>Malvales</taxon>
        <taxon>Malvaceae</taxon>
        <taxon>Malvoideae</taxon>
        <taxon>Gossypium</taxon>
    </lineage>
</organism>
<feature type="region of interest" description="Disordered" evidence="1">
    <location>
        <begin position="1"/>
        <end position="21"/>
    </location>
</feature>
<keyword evidence="4" id="KW-1185">Reference proteome</keyword>
<dbReference type="InterPro" id="IPR025558">
    <property type="entry name" value="DUF4283"/>
</dbReference>
<dbReference type="InterPro" id="IPR040256">
    <property type="entry name" value="At4g02000-like"/>
</dbReference>
<accession>A0A7J9MIR5</accession>
<proteinExistence type="predicted"/>
<dbReference type="Pfam" id="PF14111">
    <property type="entry name" value="DUF4283"/>
    <property type="match status" value="1"/>
</dbReference>
<name>A0A7J9MIR5_GOSSC</name>
<comment type="caution">
    <text evidence="3">The sequence shown here is derived from an EMBL/GenBank/DDBJ whole genome shotgun (WGS) entry which is preliminary data.</text>
</comment>
<dbReference type="EMBL" id="JABFAF010000011">
    <property type="protein sequence ID" value="MBA0870834.1"/>
    <property type="molecule type" value="Genomic_DNA"/>
</dbReference>
<evidence type="ECO:0000259" key="2">
    <source>
        <dbReference type="Pfam" id="PF14111"/>
    </source>
</evidence>
<reference evidence="3 4" key="1">
    <citation type="journal article" date="2019" name="Genome Biol. Evol.">
        <title>Insights into the evolution of the New World diploid cottons (Gossypium, subgenus Houzingenia) based on genome sequencing.</title>
        <authorList>
            <person name="Grover C.E."/>
            <person name="Arick M.A. 2nd"/>
            <person name="Thrash A."/>
            <person name="Conover J.L."/>
            <person name="Sanders W.S."/>
            <person name="Peterson D.G."/>
            <person name="Frelichowski J.E."/>
            <person name="Scheffler J.A."/>
            <person name="Scheffler B.E."/>
            <person name="Wendel J.F."/>
        </authorList>
    </citation>
    <scope>NUCLEOTIDE SEQUENCE [LARGE SCALE GENOMIC DNA]</scope>
    <source>
        <strain evidence="3">1</strain>
        <tissue evidence="3">Leaf</tissue>
    </source>
</reference>
<dbReference type="OrthoDB" id="1002260at2759"/>
<dbReference type="PANTHER" id="PTHR31286:SF173">
    <property type="entry name" value="DUF4283 DOMAIN-CONTAINING PROTEIN"/>
    <property type="match status" value="1"/>
</dbReference>